<accession>A0ABS3L3C6</accession>
<feature type="transmembrane region" description="Helical" evidence="1">
    <location>
        <begin position="20"/>
        <end position="44"/>
    </location>
</feature>
<proteinExistence type="predicted"/>
<feature type="domain" description="YdbS-like PH" evidence="2">
    <location>
        <begin position="76"/>
        <end position="151"/>
    </location>
</feature>
<dbReference type="Proteomes" id="UP000664081">
    <property type="component" value="Unassembled WGS sequence"/>
</dbReference>
<name>A0ABS3L3C6_9STAP</name>
<dbReference type="PANTHER" id="PTHR34473:SF2">
    <property type="entry name" value="UPF0699 TRANSMEMBRANE PROTEIN YDBT"/>
    <property type="match status" value="1"/>
</dbReference>
<sequence>MNDYNYMHPSGKTVIRLSSLISVAVFIIILAIVSVVNQVWLHLISSKMMFWIWIVGTVIILIILIMGCLIIPIYRYKIFRYKLVNQEVTVRNGLWFINVVNIPLFRIQNVDTHEGIIMRKYNLTSLTLSTAGGNTEIKLIDKNKAYALKQAIKNSNNSMQ</sequence>
<keyword evidence="1" id="KW-0472">Membrane</keyword>
<keyword evidence="4" id="KW-1185">Reference proteome</keyword>
<evidence type="ECO:0000313" key="4">
    <source>
        <dbReference type="Proteomes" id="UP000664081"/>
    </source>
</evidence>
<keyword evidence="1" id="KW-0812">Transmembrane</keyword>
<dbReference type="RefSeq" id="WP_108909235.1">
    <property type="nucleotide sequence ID" value="NZ_CABIWM010000012.1"/>
</dbReference>
<reference evidence="3 4" key="1">
    <citation type="submission" date="2021-03" db="EMBL/GenBank/DDBJ databases">
        <title>Staphylococci and Mammaliicocci in bats.</title>
        <authorList>
            <person name="Fountain K."/>
        </authorList>
    </citation>
    <scope>NUCLEOTIDE SEQUENCE [LARGE SCALE GENOMIC DNA]</scope>
    <source>
        <strain evidence="3 4">18_1_E_SW</strain>
    </source>
</reference>
<dbReference type="EMBL" id="JAFNLT010000012">
    <property type="protein sequence ID" value="MBO1228061.1"/>
    <property type="molecule type" value="Genomic_DNA"/>
</dbReference>
<dbReference type="InterPro" id="IPR005182">
    <property type="entry name" value="YdbS-like_PH"/>
</dbReference>
<protein>
    <submittedName>
        <fullName evidence="3">PH domain-containing protein</fullName>
    </submittedName>
</protein>
<organism evidence="3 4">
    <name type="scientific">Staphylococcus nepalensis</name>
    <dbReference type="NCBI Taxonomy" id="214473"/>
    <lineage>
        <taxon>Bacteria</taxon>
        <taxon>Bacillati</taxon>
        <taxon>Bacillota</taxon>
        <taxon>Bacilli</taxon>
        <taxon>Bacillales</taxon>
        <taxon>Staphylococcaceae</taxon>
        <taxon>Staphylococcus</taxon>
    </lineage>
</organism>
<dbReference type="PANTHER" id="PTHR34473">
    <property type="entry name" value="UPF0699 TRANSMEMBRANE PROTEIN YDBS"/>
    <property type="match status" value="1"/>
</dbReference>
<gene>
    <name evidence="3" type="ORF">J3T88_12210</name>
</gene>
<feature type="transmembrane region" description="Helical" evidence="1">
    <location>
        <begin position="50"/>
        <end position="74"/>
    </location>
</feature>
<comment type="caution">
    <text evidence="3">The sequence shown here is derived from an EMBL/GenBank/DDBJ whole genome shotgun (WGS) entry which is preliminary data.</text>
</comment>
<evidence type="ECO:0000256" key="1">
    <source>
        <dbReference type="SAM" id="Phobius"/>
    </source>
</evidence>
<evidence type="ECO:0000259" key="2">
    <source>
        <dbReference type="Pfam" id="PF03703"/>
    </source>
</evidence>
<evidence type="ECO:0000313" key="3">
    <source>
        <dbReference type="EMBL" id="MBO1228061.1"/>
    </source>
</evidence>
<dbReference type="Pfam" id="PF03703">
    <property type="entry name" value="bPH_2"/>
    <property type="match status" value="1"/>
</dbReference>
<keyword evidence="1" id="KW-1133">Transmembrane helix</keyword>